<dbReference type="RefSeq" id="XP_014144236.1">
    <property type="nucleotide sequence ID" value="XM_014288761.1"/>
</dbReference>
<feature type="non-terminal residue" evidence="2">
    <location>
        <position position="1"/>
    </location>
</feature>
<evidence type="ECO:0000313" key="2">
    <source>
        <dbReference type="EMBL" id="KNC70334.1"/>
    </source>
</evidence>
<dbReference type="InterPro" id="IPR003439">
    <property type="entry name" value="ABC_transporter-like_ATP-bd"/>
</dbReference>
<dbReference type="AlphaFoldDB" id="A0A0L0F173"/>
<name>A0A0L0F173_9EUKA</name>
<accession>A0A0L0F173</accession>
<dbReference type="PANTHER" id="PTHR24221">
    <property type="entry name" value="ATP-BINDING CASSETTE SUB-FAMILY B"/>
    <property type="match status" value="1"/>
</dbReference>
<evidence type="ECO:0000259" key="1">
    <source>
        <dbReference type="Pfam" id="PF00005"/>
    </source>
</evidence>
<dbReference type="Gene3D" id="3.40.50.300">
    <property type="entry name" value="P-loop containing nucleotide triphosphate hydrolases"/>
    <property type="match status" value="1"/>
</dbReference>
<dbReference type="STRING" id="667725.A0A0L0F173"/>
<dbReference type="GO" id="GO:0005524">
    <property type="term" value="F:ATP binding"/>
    <property type="evidence" value="ECO:0007669"/>
    <property type="project" value="InterPro"/>
</dbReference>
<dbReference type="eggNOG" id="KOG0056">
    <property type="taxonomic scope" value="Eukaryota"/>
</dbReference>
<dbReference type="EMBL" id="KQ251444">
    <property type="protein sequence ID" value="KNC70334.1"/>
    <property type="molecule type" value="Genomic_DNA"/>
</dbReference>
<feature type="domain" description="ABC transporter" evidence="1">
    <location>
        <begin position="17"/>
        <end position="67"/>
    </location>
</feature>
<dbReference type="Pfam" id="PF00005">
    <property type="entry name" value="ABC_tran"/>
    <property type="match status" value="1"/>
</dbReference>
<dbReference type="InterPro" id="IPR027417">
    <property type="entry name" value="P-loop_NTPase"/>
</dbReference>
<gene>
    <name evidence="2" type="ORF">SARC_17142</name>
</gene>
<dbReference type="InterPro" id="IPR039421">
    <property type="entry name" value="Type_1_exporter"/>
</dbReference>
<protein>
    <recommendedName>
        <fullName evidence="1">ABC transporter domain-containing protein</fullName>
    </recommendedName>
</protein>
<sequence>IEYNIRYGKLDAASTEIREASKAADMDERIQIFDAGYDTVVGERGLRLSGGEKQRVAIARNILKNPSKQCLLF</sequence>
<dbReference type="Proteomes" id="UP000054560">
    <property type="component" value="Unassembled WGS sequence"/>
</dbReference>
<proteinExistence type="predicted"/>
<dbReference type="GO" id="GO:0016887">
    <property type="term" value="F:ATP hydrolysis activity"/>
    <property type="evidence" value="ECO:0007669"/>
    <property type="project" value="InterPro"/>
</dbReference>
<dbReference type="GO" id="GO:0005774">
    <property type="term" value="C:vacuolar membrane"/>
    <property type="evidence" value="ECO:0007669"/>
    <property type="project" value="TreeGrafter"/>
</dbReference>
<dbReference type="GO" id="GO:0042626">
    <property type="term" value="F:ATPase-coupled transmembrane transporter activity"/>
    <property type="evidence" value="ECO:0007669"/>
    <property type="project" value="TreeGrafter"/>
</dbReference>
<dbReference type="SUPFAM" id="SSF52540">
    <property type="entry name" value="P-loop containing nucleoside triphosphate hydrolases"/>
    <property type="match status" value="1"/>
</dbReference>
<dbReference type="PANTHER" id="PTHR24221:SF654">
    <property type="entry name" value="ATP-BINDING CASSETTE SUB-FAMILY B MEMBER 6"/>
    <property type="match status" value="1"/>
</dbReference>
<organism evidence="2 3">
    <name type="scientific">Sphaeroforma arctica JP610</name>
    <dbReference type="NCBI Taxonomy" id="667725"/>
    <lineage>
        <taxon>Eukaryota</taxon>
        <taxon>Ichthyosporea</taxon>
        <taxon>Ichthyophonida</taxon>
        <taxon>Sphaeroforma</taxon>
    </lineage>
</organism>
<reference evidence="2 3" key="1">
    <citation type="submission" date="2011-02" db="EMBL/GenBank/DDBJ databases">
        <title>The Genome Sequence of Sphaeroforma arctica JP610.</title>
        <authorList>
            <consortium name="The Broad Institute Genome Sequencing Platform"/>
            <person name="Russ C."/>
            <person name="Cuomo C."/>
            <person name="Young S.K."/>
            <person name="Zeng Q."/>
            <person name="Gargeya S."/>
            <person name="Alvarado L."/>
            <person name="Berlin A."/>
            <person name="Chapman S.B."/>
            <person name="Chen Z."/>
            <person name="Freedman E."/>
            <person name="Gellesch M."/>
            <person name="Goldberg J."/>
            <person name="Griggs A."/>
            <person name="Gujja S."/>
            <person name="Heilman E."/>
            <person name="Heiman D."/>
            <person name="Howarth C."/>
            <person name="Mehta T."/>
            <person name="Neiman D."/>
            <person name="Pearson M."/>
            <person name="Roberts A."/>
            <person name="Saif S."/>
            <person name="Shea T."/>
            <person name="Shenoy N."/>
            <person name="Sisk P."/>
            <person name="Stolte C."/>
            <person name="Sykes S."/>
            <person name="White J."/>
            <person name="Yandava C."/>
            <person name="Burger G."/>
            <person name="Gray M.W."/>
            <person name="Holland P.W.H."/>
            <person name="King N."/>
            <person name="Lang F.B.F."/>
            <person name="Roger A.J."/>
            <person name="Ruiz-Trillo I."/>
            <person name="Haas B."/>
            <person name="Nusbaum C."/>
            <person name="Birren B."/>
        </authorList>
    </citation>
    <scope>NUCLEOTIDE SEQUENCE [LARGE SCALE GENOMIC DNA]</scope>
    <source>
        <strain evidence="2 3">JP610</strain>
    </source>
</reference>
<dbReference type="GeneID" id="25917646"/>
<dbReference type="OrthoDB" id="6500128at2759"/>
<evidence type="ECO:0000313" key="3">
    <source>
        <dbReference type="Proteomes" id="UP000054560"/>
    </source>
</evidence>
<keyword evidence="3" id="KW-1185">Reference proteome</keyword>